<dbReference type="EMBL" id="FNTH01000001">
    <property type="protein sequence ID" value="SEC68600.1"/>
    <property type="molecule type" value="Genomic_DNA"/>
</dbReference>
<evidence type="ECO:0000313" key="1">
    <source>
        <dbReference type="EMBL" id="SEC68600.1"/>
    </source>
</evidence>
<protein>
    <submittedName>
        <fullName evidence="1">Uncharacterized protein</fullName>
    </submittedName>
</protein>
<reference evidence="1 2" key="1">
    <citation type="submission" date="2016-10" db="EMBL/GenBank/DDBJ databases">
        <authorList>
            <person name="de Groot N.N."/>
        </authorList>
    </citation>
    <scope>NUCLEOTIDE SEQUENCE [LARGE SCALE GENOMIC DNA]</scope>
    <source>
        <strain evidence="1 2">MT12</strain>
    </source>
</reference>
<gene>
    <name evidence="1" type="ORF">SAMN05444164_2471</name>
</gene>
<dbReference type="Proteomes" id="UP000198992">
    <property type="component" value="Unassembled WGS sequence"/>
</dbReference>
<evidence type="ECO:0000313" key="2">
    <source>
        <dbReference type="Proteomes" id="UP000198992"/>
    </source>
</evidence>
<name>A0A1H4UJ23_9BRAD</name>
<accession>A0A1H4UJ23</accession>
<proteinExistence type="predicted"/>
<dbReference type="AlphaFoldDB" id="A0A1H4UJ23"/>
<organism evidence="1 2">
    <name type="scientific">Bradyrhizobium erythrophlei</name>
    <dbReference type="NCBI Taxonomy" id="1437360"/>
    <lineage>
        <taxon>Bacteria</taxon>
        <taxon>Pseudomonadati</taxon>
        <taxon>Pseudomonadota</taxon>
        <taxon>Alphaproteobacteria</taxon>
        <taxon>Hyphomicrobiales</taxon>
        <taxon>Nitrobacteraceae</taxon>
        <taxon>Bradyrhizobium</taxon>
    </lineage>
</organism>
<sequence>MLDAGPVLRIRQQWDLRVFRFSISLHRDSFALLLIDVSDRRGTDFLPAQPLSTSSGWRLPYSREAQISPATAGKDQDRLLMIGIRDLRPPKNHWSYLARRRLGAIMLEPSPHRQALLGRQSTNPIRTHVSDSYRPPFWTSSTLAIESAALAHIVAPPRPNPIEPQRRRPSVLATDRKSRFVAPTANVIKSSGLRSTGLTLRRRTSRDNCRTAGNEYGQTDRRYARRASEEAAKSFGTEWNTHGKLWMRSVTRCDMSGLPSTARKDRRYHLRRWAQSRGGVAQRGCVRPSLCRMLLGRWSKGVIAIEHLAN</sequence>